<sequence>MPQLDITTFLSQIFWLLLFFWLFYFITFQTVVPLIVNALKMRVKRFSSIQLSSSELQKEVSSVSAKYDTFFSESCGSCYKLVQKSYSNVASWALKSSKQVSSQFKFTPNYLNNLVNSFIQLQLIKRVLLQLLRK</sequence>
<gene>
    <name evidence="9" type="primary">atp8</name>
</gene>
<name>A0A481XH62_9STRA</name>
<geneLocation type="mitochondrion" evidence="9"/>
<evidence type="ECO:0000256" key="2">
    <source>
        <dbReference type="ARBA" id="ARBA00022692"/>
    </source>
</evidence>
<keyword evidence="6" id="KW-0066">ATP synthesis</keyword>
<feature type="transmembrane region" description="Helical" evidence="7">
    <location>
        <begin position="12"/>
        <end position="36"/>
    </location>
</feature>
<reference evidence="9" key="1">
    <citation type="submission" date="2018-04" db="EMBL/GenBank/DDBJ databases">
        <title>Morphology and molecular phylogeny of Aurantiochytrium acetophilum sp. nov. (Labyrinthulales, Thraustochytriaceae) and its complete genome.</title>
        <authorList>
            <person name="Ganuza E."/>
            <person name="Andersen R.A."/>
            <person name="Yang S."/>
        </authorList>
    </citation>
    <scope>NUCLEOTIDE SEQUENCE</scope>
</reference>
<evidence type="ECO:0000256" key="1">
    <source>
        <dbReference type="ARBA" id="ARBA00004325"/>
    </source>
</evidence>
<dbReference type="EMBL" id="MH259702">
    <property type="protein sequence ID" value="QBK37912.1"/>
    <property type="molecule type" value="Genomic_DNA"/>
</dbReference>
<keyword evidence="5 7" id="KW-0472">Membrane</keyword>
<keyword evidence="4 9" id="KW-0496">Mitochondrion</keyword>
<accession>A0A481XH62</accession>
<evidence type="ECO:0000256" key="3">
    <source>
        <dbReference type="ARBA" id="ARBA00022989"/>
    </source>
</evidence>
<protein>
    <submittedName>
        <fullName evidence="9">ATP synthase subunit 8</fullName>
    </submittedName>
</protein>
<evidence type="ECO:0000313" key="9">
    <source>
        <dbReference type="EMBL" id="QBK37912.1"/>
    </source>
</evidence>
<comment type="subcellular location">
    <subcellularLocation>
        <location evidence="1">Mitochondrion membrane</location>
    </subcellularLocation>
</comment>
<dbReference type="Pfam" id="PF02326">
    <property type="entry name" value="YMF19"/>
    <property type="match status" value="1"/>
</dbReference>
<evidence type="ECO:0000259" key="8">
    <source>
        <dbReference type="Pfam" id="PF02326"/>
    </source>
</evidence>
<dbReference type="AlphaFoldDB" id="A0A481XH62"/>
<keyword evidence="3 7" id="KW-1133">Transmembrane helix</keyword>
<proteinExistence type="predicted"/>
<feature type="domain" description="ATP synthase YMF19-like N-terminal" evidence="8">
    <location>
        <begin position="2"/>
        <end position="76"/>
    </location>
</feature>
<organism evidence="9">
    <name type="scientific">Aurantiochytrium acetophilum</name>
    <dbReference type="NCBI Taxonomy" id="2172886"/>
    <lineage>
        <taxon>Eukaryota</taxon>
        <taxon>Sar</taxon>
        <taxon>Stramenopiles</taxon>
        <taxon>Bigyra</taxon>
        <taxon>Labyrinthulomycetes</taxon>
        <taxon>Thraustochytrida</taxon>
        <taxon>Thraustochytriidae</taxon>
        <taxon>Aurantiochytrium</taxon>
    </lineage>
</organism>
<dbReference type="InterPro" id="IPR003319">
    <property type="entry name" value="YMF19-like_N"/>
</dbReference>
<evidence type="ECO:0000256" key="5">
    <source>
        <dbReference type="ARBA" id="ARBA00023136"/>
    </source>
</evidence>
<keyword evidence="2 7" id="KW-0812">Transmembrane</keyword>
<evidence type="ECO:0000256" key="6">
    <source>
        <dbReference type="ARBA" id="ARBA00023310"/>
    </source>
</evidence>
<evidence type="ECO:0000256" key="4">
    <source>
        <dbReference type="ARBA" id="ARBA00023128"/>
    </source>
</evidence>
<dbReference type="GO" id="GO:0031966">
    <property type="term" value="C:mitochondrial membrane"/>
    <property type="evidence" value="ECO:0007669"/>
    <property type="project" value="UniProtKB-SubCell"/>
</dbReference>
<dbReference type="GO" id="GO:0006754">
    <property type="term" value="P:ATP biosynthetic process"/>
    <property type="evidence" value="ECO:0007669"/>
    <property type="project" value="UniProtKB-KW"/>
</dbReference>
<evidence type="ECO:0000256" key="7">
    <source>
        <dbReference type="SAM" id="Phobius"/>
    </source>
</evidence>